<evidence type="ECO:0000259" key="7">
    <source>
        <dbReference type="PROSITE" id="PS50111"/>
    </source>
</evidence>
<dbReference type="SMART" id="SM00283">
    <property type="entry name" value="MA"/>
    <property type="match status" value="1"/>
</dbReference>
<comment type="subcellular location">
    <subcellularLocation>
        <location evidence="1">Membrane</location>
    </subcellularLocation>
</comment>
<dbReference type="eggNOG" id="COG3850">
    <property type="taxonomic scope" value="Bacteria"/>
</dbReference>
<evidence type="ECO:0000256" key="1">
    <source>
        <dbReference type="ARBA" id="ARBA00004370"/>
    </source>
</evidence>
<dbReference type="PROSITE" id="PS50111">
    <property type="entry name" value="CHEMOTAXIS_TRANSDUC_2"/>
    <property type="match status" value="1"/>
</dbReference>
<dbReference type="RefSeq" id="WP_034788581.1">
    <property type="nucleotide sequence ID" value="NZ_JMPJ01000026.1"/>
</dbReference>
<dbReference type="PANTHER" id="PTHR43531:SF5">
    <property type="entry name" value="METHYL-ACCEPTING CHEMOTAXIS PROTEIN III"/>
    <property type="match status" value="1"/>
</dbReference>
<evidence type="ECO:0000256" key="5">
    <source>
        <dbReference type="PROSITE-ProRule" id="PRU00284"/>
    </source>
</evidence>
<dbReference type="PROSITE" id="PS50885">
    <property type="entry name" value="HAMP"/>
    <property type="match status" value="1"/>
</dbReference>
<dbReference type="InterPro" id="IPR004090">
    <property type="entry name" value="Chemotax_Me-accpt_rcpt"/>
</dbReference>
<evidence type="ECO:0000256" key="3">
    <source>
        <dbReference type="ARBA" id="ARBA00023224"/>
    </source>
</evidence>
<evidence type="ECO:0000256" key="4">
    <source>
        <dbReference type="ARBA" id="ARBA00029447"/>
    </source>
</evidence>
<keyword evidence="2" id="KW-0145">Chemotaxis</keyword>
<keyword evidence="6" id="KW-0812">Transmembrane</keyword>
<dbReference type="InterPro" id="IPR051310">
    <property type="entry name" value="MCP_chemotaxis"/>
</dbReference>
<evidence type="ECO:0000259" key="8">
    <source>
        <dbReference type="PROSITE" id="PS50885"/>
    </source>
</evidence>
<feature type="domain" description="HAMP" evidence="8">
    <location>
        <begin position="197"/>
        <end position="249"/>
    </location>
</feature>
<comment type="similarity">
    <text evidence="4">Belongs to the methyl-accepting chemotaxis (MCP) protein family.</text>
</comment>
<dbReference type="InterPro" id="IPR004089">
    <property type="entry name" value="MCPsignal_dom"/>
</dbReference>
<dbReference type="PRINTS" id="PR00260">
    <property type="entry name" value="CHEMTRNSDUCR"/>
</dbReference>
<gene>
    <name evidence="9" type="ORF">GEAM_0832</name>
</gene>
<keyword evidence="10" id="KW-1185">Reference proteome</keyword>
<dbReference type="Gene3D" id="1.20.1440.210">
    <property type="match status" value="1"/>
</dbReference>
<evidence type="ECO:0000256" key="6">
    <source>
        <dbReference type="SAM" id="Phobius"/>
    </source>
</evidence>
<dbReference type="CDD" id="cd06225">
    <property type="entry name" value="HAMP"/>
    <property type="match status" value="1"/>
</dbReference>
<dbReference type="Proteomes" id="UP000028640">
    <property type="component" value="Unassembled WGS sequence"/>
</dbReference>
<feature type="domain" description="Methyl-accepting transducer" evidence="7">
    <location>
        <begin position="254"/>
        <end position="483"/>
    </location>
</feature>
<dbReference type="AlphaFoldDB" id="A0A085GLH5"/>
<evidence type="ECO:0000313" key="9">
    <source>
        <dbReference type="EMBL" id="KFC84570.1"/>
    </source>
</evidence>
<name>A0A085GLH5_EWIA3</name>
<dbReference type="SMART" id="SM00304">
    <property type="entry name" value="HAMP"/>
    <property type="match status" value="1"/>
</dbReference>
<dbReference type="GO" id="GO:0006935">
    <property type="term" value="P:chemotaxis"/>
    <property type="evidence" value="ECO:0007669"/>
    <property type="project" value="UniProtKB-KW"/>
</dbReference>
<dbReference type="PANTHER" id="PTHR43531">
    <property type="entry name" value="PROTEIN ICFG"/>
    <property type="match status" value="1"/>
</dbReference>
<dbReference type="FunFam" id="1.10.287.950:FF:000001">
    <property type="entry name" value="Methyl-accepting chemotaxis sensory transducer"/>
    <property type="match status" value="1"/>
</dbReference>
<accession>A0A085GLH5</accession>
<dbReference type="Gene3D" id="1.10.287.950">
    <property type="entry name" value="Methyl-accepting chemotaxis protein"/>
    <property type="match status" value="1"/>
</dbReference>
<dbReference type="STRING" id="910964.GEAM_0832"/>
<dbReference type="Pfam" id="PF00672">
    <property type="entry name" value="HAMP"/>
    <property type="match status" value="1"/>
</dbReference>
<protein>
    <submittedName>
        <fullName evidence="9">Methyl-accepting chemotaxis protein I</fullName>
    </submittedName>
</protein>
<dbReference type="eggNOG" id="COG0840">
    <property type="taxonomic scope" value="Bacteria"/>
</dbReference>
<dbReference type="GO" id="GO:0005886">
    <property type="term" value="C:plasma membrane"/>
    <property type="evidence" value="ECO:0007669"/>
    <property type="project" value="TreeGrafter"/>
</dbReference>
<dbReference type="SUPFAM" id="SSF58104">
    <property type="entry name" value="Methyl-accepting chemotaxis protein (MCP) signaling domain"/>
    <property type="match status" value="1"/>
</dbReference>
<dbReference type="GeneID" id="78379175"/>
<feature type="transmembrane region" description="Helical" evidence="6">
    <location>
        <begin position="177"/>
        <end position="195"/>
    </location>
</feature>
<keyword evidence="6" id="KW-1133">Transmembrane helix</keyword>
<keyword evidence="3 5" id="KW-0807">Transducer</keyword>
<proteinExistence type="inferred from homology"/>
<dbReference type="CDD" id="cd11386">
    <property type="entry name" value="MCP_signal"/>
    <property type="match status" value="1"/>
</dbReference>
<evidence type="ECO:0000256" key="2">
    <source>
        <dbReference type="ARBA" id="ARBA00022500"/>
    </source>
</evidence>
<reference evidence="9 10" key="1">
    <citation type="submission" date="2014-05" db="EMBL/GenBank/DDBJ databases">
        <title>ATOL: Assembling a taxonomically balanced genome-scale reconstruction of the evolutionary history of the Enterobacteriaceae.</title>
        <authorList>
            <person name="Plunkett G.III."/>
            <person name="Neeno-Eckwall E.C."/>
            <person name="Glasner J.D."/>
            <person name="Perna N.T."/>
        </authorList>
    </citation>
    <scope>NUCLEOTIDE SEQUENCE [LARGE SCALE GENOMIC DNA]</scope>
    <source>
        <strain evidence="9 10">ATCC 33852</strain>
    </source>
</reference>
<dbReference type="OrthoDB" id="6167817at2"/>
<evidence type="ECO:0000313" key="10">
    <source>
        <dbReference type="Proteomes" id="UP000028640"/>
    </source>
</evidence>
<dbReference type="EMBL" id="JMPJ01000026">
    <property type="protein sequence ID" value="KFC84570.1"/>
    <property type="molecule type" value="Genomic_DNA"/>
</dbReference>
<dbReference type="GO" id="GO:0004888">
    <property type="term" value="F:transmembrane signaling receptor activity"/>
    <property type="evidence" value="ECO:0007669"/>
    <property type="project" value="InterPro"/>
</dbReference>
<dbReference type="GO" id="GO:0007165">
    <property type="term" value="P:signal transduction"/>
    <property type="evidence" value="ECO:0007669"/>
    <property type="project" value="UniProtKB-KW"/>
</dbReference>
<sequence length="506" mass="53964">MSLFSGITRIFNNANIATKLAAGFTLVLLLGSSIAASGIYHLTSISERAEKAVLLKKVNDLLAEAKYTRLSYMANHEQKFVDQNRQALDKLEVRLAEVATYHWEPVDQAQVDAMPENIRRYRENWQHTLNPPAGSDPQQIRDSLAAAGLALTSASDQLLNHEMTYTQEEVSRTIKEMLIIITIAILTGALLSWRMTRQITVPLRHTLDVAQRIAAGDLTAHIRSQSNDEVGQLTRAVEGMNQNLRGIIGDIRNGVTQVTRASSEIAAGNIDLSARTEQQASALGQTAASMEELTATVKQNADNASQASKLASSAADTAGRGGKLVSDVVGVMKDIAVSSKQISEITSVINSIAFQTNILALNAAVEAARAGEQGRGFAVVASEVRNLAQRSGQAAKEIETLIGHSVSKVNSGSVLVGKAGDTMEEIVQSVGHVTSIIHEIASASEEQSRGIGQIALAVAEMDTVTQQNSALVQQSANAAASLDEQAVNLEETVAIFRLGNEPVAQG</sequence>
<dbReference type="InterPro" id="IPR003660">
    <property type="entry name" value="HAMP_dom"/>
</dbReference>
<organism evidence="9 10">
    <name type="scientific">Ewingella americana (strain ATCC 33852 / DSM 4580 / CCUG 14506 / JCM 5911 / LMG 7869 / NCTC 12157 / CDC 1468-78)</name>
    <dbReference type="NCBI Taxonomy" id="910964"/>
    <lineage>
        <taxon>Bacteria</taxon>
        <taxon>Pseudomonadati</taxon>
        <taxon>Pseudomonadota</taxon>
        <taxon>Gammaproteobacteria</taxon>
        <taxon>Enterobacterales</taxon>
        <taxon>Yersiniaceae</taxon>
        <taxon>Ewingella</taxon>
    </lineage>
</organism>
<comment type="caution">
    <text evidence="9">The sequence shown here is derived from an EMBL/GenBank/DDBJ whole genome shotgun (WGS) entry which is preliminary data.</text>
</comment>
<dbReference type="Pfam" id="PF00015">
    <property type="entry name" value="MCPsignal"/>
    <property type="match status" value="1"/>
</dbReference>
<keyword evidence="6" id="KW-0472">Membrane</keyword>